<organism evidence="5 6">
    <name type="scientific">Amylocarpus encephaloides</name>
    <dbReference type="NCBI Taxonomy" id="45428"/>
    <lineage>
        <taxon>Eukaryota</taxon>
        <taxon>Fungi</taxon>
        <taxon>Dikarya</taxon>
        <taxon>Ascomycota</taxon>
        <taxon>Pezizomycotina</taxon>
        <taxon>Leotiomycetes</taxon>
        <taxon>Helotiales</taxon>
        <taxon>Helotiales incertae sedis</taxon>
        <taxon>Amylocarpus</taxon>
    </lineage>
</organism>
<dbReference type="InterPro" id="IPR049256">
    <property type="entry name" value="Get5_C"/>
</dbReference>
<evidence type="ECO:0000256" key="2">
    <source>
        <dbReference type="ARBA" id="ARBA00022490"/>
    </source>
</evidence>
<feature type="compositionally biased region" description="Low complexity" evidence="3">
    <location>
        <begin position="52"/>
        <end position="65"/>
    </location>
</feature>
<reference evidence="5" key="1">
    <citation type="journal article" date="2021" name="IMA Fungus">
        <title>Genomic characterization of three marine fungi, including Emericellopsis atlantica sp. nov. with signatures of a generalist lifestyle and marine biomass degradation.</title>
        <authorList>
            <person name="Hagestad O.C."/>
            <person name="Hou L."/>
            <person name="Andersen J.H."/>
            <person name="Hansen E.H."/>
            <person name="Altermark B."/>
            <person name="Li C."/>
            <person name="Kuhnert E."/>
            <person name="Cox R.J."/>
            <person name="Crous P.W."/>
            <person name="Spatafora J.W."/>
            <person name="Lail K."/>
            <person name="Amirebrahimi M."/>
            <person name="Lipzen A."/>
            <person name="Pangilinan J."/>
            <person name="Andreopoulos W."/>
            <person name="Hayes R.D."/>
            <person name="Ng V."/>
            <person name="Grigoriev I.V."/>
            <person name="Jackson S.A."/>
            <person name="Sutton T.D.S."/>
            <person name="Dobson A.D.W."/>
            <person name="Rama T."/>
        </authorList>
    </citation>
    <scope>NUCLEOTIDE SEQUENCE</scope>
    <source>
        <strain evidence="5">TRa018bII</strain>
    </source>
</reference>
<dbReference type="PANTHER" id="PTHR46555:SF1">
    <property type="entry name" value="UBIQUITIN-LIKE PROTEIN 4A"/>
    <property type="match status" value="1"/>
</dbReference>
<dbReference type="AlphaFoldDB" id="A0A9P7YLU3"/>
<name>A0A9P7YLU3_9HELO</name>
<dbReference type="PANTHER" id="PTHR46555">
    <property type="entry name" value="UBIQUITIN-LIKE PROTEIN 4A"/>
    <property type="match status" value="1"/>
</dbReference>
<dbReference type="OrthoDB" id="5366541at2759"/>
<gene>
    <name evidence="5" type="ORF">BJ875DRAFT_240746</name>
</gene>
<dbReference type="EMBL" id="MU251414">
    <property type="protein sequence ID" value="KAG9236123.1"/>
    <property type="molecule type" value="Genomic_DNA"/>
</dbReference>
<dbReference type="InterPro" id="IPR000626">
    <property type="entry name" value="Ubiquitin-like_dom"/>
</dbReference>
<dbReference type="GO" id="GO:0005829">
    <property type="term" value="C:cytosol"/>
    <property type="evidence" value="ECO:0007669"/>
    <property type="project" value="UniProtKB-SubCell"/>
</dbReference>
<dbReference type="Pfam" id="PF17183">
    <property type="entry name" value="Get5_C"/>
    <property type="match status" value="1"/>
</dbReference>
<feature type="region of interest" description="Disordered" evidence="3">
    <location>
        <begin position="19"/>
        <end position="68"/>
    </location>
</feature>
<comment type="subcellular location">
    <subcellularLocation>
        <location evidence="1">Cytoplasm</location>
        <location evidence="1">Cytosol</location>
    </subcellularLocation>
</comment>
<dbReference type="Gene3D" id="3.10.20.90">
    <property type="entry name" value="Phosphatidylinositol 3-kinase Catalytic Subunit, Chain A, domain 1"/>
    <property type="match status" value="1"/>
</dbReference>
<proteinExistence type="predicted"/>
<dbReference type="Proteomes" id="UP000824998">
    <property type="component" value="Unassembled WGS sequence"/>
</dbReference>
<dbReference type="SUPFAM" id="SSF54236">
    <property type="entry name" value="Ubiquitin-like"/>
    <property type="match status" value="1"/>
</dbReference>
<accession>A0A9P7YLU3</accession>
<evidence type="ECO:0000256" key="1">
    <source>
        <dbReference type="ARBA" id="ARBA00004514"/>
    </source>
</evidence>
<keyword evidence="6" id="KW-1185">Reference proteome</keyword>
<evidence type="ECO:0000259" key="4">
    <source>
        <dbReference type="PROSITE" id="PS50053"/>
    </source>
</evidence>
<dbReference type="PROSITE" id="PS50053">
    <property type="entry name" value="UBIQUITIN_2"/>
    <property type="match status" value="1"/>
</dbReference>
<dbReference type="InterPro" id="IPR047154">
    <property type="entry name" value="UBL4A-like"/>
</dbReference>
<sequence>MTELSFAKAFLSSLDSRPSKFTADHIEDPKTYPARGAVILPKSTGPPLKKQSSSPTSSPTSSPSTFTVSLKSLRNPPLDVTIPSCDTDTSILNLKDKLSSESNIPVKALRILWNKKPVPDSKVLKDVLGSEQIGDKVEFGVMIIGGAAAIQKKEDVADAMDIDTGMGHGPEILKTEGFWTDLRGFLVQRLKDEGEGDRLVKVFRGAV</sequence>
<dbReference type="Gene3D" id="1.10.286.70">
    <property type="entry name" value="Get5 dimerization domain"/>
    <property type="match status" value="1"/>
</dbReference>
<dbReference type="InterPro" id="IPR024737">
    <property type="entry name" value="Get5_N"/>
</dbReference>
<evidence type="ECO:0000313" key="6">
    <source>
        <dbReference type="Proteomes" id="UP000824998"/>
    </source>
</evidence>
<dbReference type="InterPro" id="IPR029071">
    <property type="entry name" value="Ubiquitin-like_domsf"/>
</dbReference>
<evidence type="ECO:0000256" key="3">
    <source>
        <dbReference type="SAM" id="MobiDB-lite"/>
    </source>
</evidence>
<evidence type="ECO:0000313" key="5">
    <source>
        <dbReference type="EMBL" id="KAG9236123.1"/>
    </source>
</evidence>
<dbReference type="Pfam" id="PF12754">
    <property type="entry name" value="Get5_N"/>
    <property type="match status" value="1"/>
</dbReference>
<feature type="domain" description="Ubiquitin-like" evidence="4">
    <location>
        <begin position="66"/>
        <end position="126"/>
    </location>
</feature>
<comment type="caution">
    <text evidence="5">The sequence shown here is derived from an EMBL/GenBank/DDBJ whole genome shotgun (WGS) entry which is preliminary data.</text>
</comment>
<protein>
    <submittedName>
        <fullName evidence="5">Cell-cycle control medial ring component-domain-containing protein</fullName>
    </submittedName>
</protein>
<keyword evidence="2" id="KW-0963">Cytoplasm</keyword>
<dbReference type="GO" id="GO:0006620">
    <property type="term" value="P:post-translational protein targeting to endoplasmic reticulum membrane"/>
    <property type="evidence" value="ECO:0007669"/>
    <property type="project" value="InterPro"/>
</dbReference>